<dbReference type="Proteomes" id="UP000567179">
    <property type="component" value="Unassembled WGS sequence"/>
</dbReference>
<evidence type="ECO:0000313" key="2">
    <source>
        <dbReference type="EMBL" id="KAF5330661.1"/>
    </source>
</evidence>
<dbReference type="EMBL" id="JAACJJ010000001">
    <property type="protein sequence ID" value="KAF5330661.1"/>
    <property type="molecule type" value="Genomic_DNA"/>
</dbReference>
<protein>
    <recommendedName>
        <fullName evidence="4">Fungal-type protein kinase domain-containing protein</fullName>
    </recommendedName>
</protein>
<feature type="compositionally biased region" description="Low complexity" evidence="1">
    <location>
        <begin position="364"/>
        <end position="373"/>
    </location>
</feature>
<name>A0A8H5BX66_9AGAR</name>
<proteinExistence type="predicted"/>
<gene>
    <name evidence="2" type="ORF">D9619_005365</name>
</gene>
<evidence type="ECO:0008006" key="4">
    <source>
        <dbReference type="Google" id="ProtNLM"/>
    </source>
</evidence>
<comment type="caution">
    <text evidence="2">The sequence shown here is derived from an EMBL/GenBank/DDBJ whole genome shotgun (WGS) entry which is preliminary data.</text>
</comment>
<dbReference type="OrthoDB" id="5569250at2759"/>
<dbReference type="AlphaFoldDB" id="A0A8H5BX66"/>
<organism evidence="2 3">
    <name type="scientific">Psilocybe cf. subviscida</name>
    <dbReference type="NCBI Taxonomy" id="2480587"/>
    <lineage>
        <taxon>Eukaryota</taxon>
        <taxon>Fungi</taxon>
        <taxon>Dikarya</taxon>
        <taxon>Basidiomycota</taxon>
        <taxon>Agaricomycotina</taxon>
        <taxon>Agaricomycetes</taxon>
        <taxon>Agaricomycetidae</taxon>
        <taxon>Agaricales</taxon>
        <taxon>Agaricineae</taxon>
        <taxon>Strophariaceae</taxon>
        <taxon>Psilocybe</taxon>
    </lineage>
</organism>
<feature type="region of interest" description="Disordered" evidence="1">
    <location>
        <begin position="1"/>
        <end position="29"/>
    </location>
</feature>
<feature type="region of interest" description="Disordered" evidence="1">
    <location>
        <begin position="42"/>
        <end position="77"/>
    </location>
</feature>
<accession>A0A8H5BX66</accession>
<feature type="compositionally biased region" description="Polar residues" evidence="1">
    <location>
        <begin position="61"/>
        <end position="75"/>
    </location>
</feature>
<sequence length="473" mass="52744">MAFSRANTQRSKRTSTTQPPIHYSSSTSHHIIGTVLGSVPTGVMSRQETTPPAVRPPPMNTPSRVETALRSSSHASGKRTADLNIDIKIDVKKTEKEGFDSFLRLFLSRCLQGDDQSKFEAIQKEIEELQGERFDNKNFRRTSKGQGNEYVLEVLPLEPRESELVKQRDKLLQDVSDKCFDDVLPVANNVNIRAMLTKFADLIDARSAETARYKPFADVYNAVLRELAGLSPSFLRPPGFPRCLITERKPGLLHTSVSAACATRKNNDKGELEQDIGAKPTSAFAWSQVLYSNEMKTFNLKLSGPAKNIKRQQFTSPGPEPHIQYTFAVPETLGTVQENSESGAKRRHSQANGENPCSQKRPRTSTTGTSTPGEIDSERTTDPRVQIAGYAMEMMSYGPGVVHVVNTLIVDEYLFLWHYDSQGSICSEGISIIADFPRFLVLVLAFQRFTIEDWGIVPCLNPRRSTGLELKNM</sequence>
<feature type="compositionally biased region" description="Polar residues" evidence="1">
    <location>
        <begin position="1"/>
        <end position="19"/>
    </location>
</feature>
<reference evidence="2 3" key="1">
    <citation type="journal article" date="2020" name="ISME J.">
        <title>Uncovering the hidden diversity of litter-decomposition mechanisms in mushroom-forming fungi.</title>
        <authorList>
            <person name="Floudas D."/>
            <person name="Bentzer J."/>
            <person name="Ahren D."/>
            <person name="Johansson T."/>
            <person name="Persson P."/>
            <person name="Tunlid A."/>
        </authorList>
    </citation>
    <scope>NUCLEOTIDE SEQUENCE [LARGE SCALE GENOMIC DNA]</scope>
    <source>
        <strain evidence="2 3">CBS 101986</strain>
    </source>
</reference>
<feature type="region of interest" description="Disordered" evidence="1">
    <location>
        <begin position="336"/>
        <end position="382"/>
    </location>
</feature>
<keyword evidence="3" id="KW-1185">Reference proteome</keyword>
<evidence type="ECO:0000313" key="3">
    <source>
        <dbReference type="Proteomes" id="UP000567179"/>
    </source>
</evidence>
<evidence type="ECO:0000256" key="1">
    <source>
        <dbReference type="SAM" id="MobiDB-lite"/>
    </source>
</evidence>